<dbReference type="FunCoup" id="H1XW47">
    <property type="interactions" value="398"/>
</dbReference>
<dbReference type="InterPro" id="IPR004143">
    <property type="entry name" value="BPL_LPL_catalytic"/>
</dbReference>
<organism evidence="4 5">
    <name type="scientific">Caldithrix abyssi DSM 13497</name>
    <dbReference type="NCBI Taxonomy" id="880073"/>
    <lineage>
        <taxon>Bacteria</taxon>
        <taxon>Pseudomonadati</taxon>
        <taxon>Calditrichota</taxon>
        <taxon>Calditrichia</taxon>
        <taxon>Calditrichales</taxon>
        <taxon>Calditrichaceae</taxon>
        <taxon>Caldithrix</taxon>
    </lineage>
</organism>
<evidence type="ECO:0000313" key="5">
    <source>
        <dbReference type="Proteomes" id="UP000004671"/>
    </source>
</evidence>
<dbReference type="Proteomes" id="UP000183868">
    <property type="component" value="Chromosome"/>
</dbReference>
<dbReference type="PANTHER" id="PTHR12561">
    <property type="entry name" value="LIPOATE-PROTEIN LIGASE"/>
    <property type="match status" value="1"/>
</dbReference>
<sequence>MQDFNKQDWVVLNNRNNLDPAVNLAIEEYAVRHLAGDRSYFLVYRNRPSVIVGKHQSVLLEVNLPYCWENKIPIFRRISGGGAVYHDPGNLNLSFITQYTLKNFNQYRTFLQPVVEYFNTHGLRIEIDERNNLRLNSKKISGNAQFTSRDRMLSHGTLLISSNLQHLKRALKKPEAERCVVQTRATASIKSAVTNIAEETVLNFDVEFVARQLKQIFGGPHFEIYDFSENEWAEIKRLARQKYMTWQWNIAESPPVSIEKTVNVDGRQVFFKYRVENGIFRSVEIVNADWRFLAQEFEAQRLDEQLWIRLKKLLGALPEEKRAEMKYLLERWF</sequence>
<dbReference type="KEGG" id="caby:Cabys_2251"/>
<dbReference type="RefSeq" id="WP_006930380.1">
    <property type="nucleotide sequence ID" value="NZ_CM001402.1"/>
</dbReference>
<gene>
    <name evidence="3" type="ORF">Cabys_2251</name>
    <name evidence="4" type="ORF">Calab_3348</name>
</gene>
<reference evidence="4 5" key="1">
    <citation type="submission" date="2011-09" db="EMBL/GenBank/DDBJ databases">
        <title>The permanent draft genome of Caldithrix abyssi DSM 13497.</title>
        <authorList>
            <consortium name="US DOE Joint Genome Institute (JGI-PGF)"/>
            <person name="Lucas S."/>
            <person name="Han J."/>
            <person name="Lapidus A."/>
            <person name="Bruce D."/>
            <person name="Goodwin L."/>
            <person name="Pitluck S."/>
            <person name="Peters L."/>
            <person name="Kyrpides N."/>
            <person name="Mavromatis K."/>
            <person name="Ivanova N."/>
            <person name="Mikhailova N."/>
            <person name="Chertkov O."/>
            <person name="Detter J.C."/>
            <person name="Tapia R."/>
            <person name="Han C."/>
            <person name="Land M."/>
            <person name="Hauser L."/>
            <person name="Markowitz V."/>
            <person name="Cheng J.-F."/>
            <person name="Hugenholtz P."/>
            <person name="Woyke T."/>
            <person name="Wu D."/>
            <person name="Spring S."/>
            <person name="Brambilla E."/>
            <person name="Klenk H.-P."/>
            <person name="Eisen J.A."/>
        </authorList>
    </citation>
    <scope>NUCLEOTIDE SEQUENCE [LARGE SCALE GENOMIC DNA]</scope>
    <source>
        <strain evidence="4 5">DSM 13497</strain>
    </source>
</reference>
<dbReference type="GO" id="GO:0017118">
    <property type="term" value="F:lipoyltransferase activity"/>
    <property type="evidence" value="ECO:0007669"/>
    <property type="project" value="TreeGrafter"/>
</dbReference>
<evidence type="ECO:0000313" key="6">
    <source>
        <dbReference type="Proteomes" id="UP000183868"/>
    </source>
</evidence>
<dbReference type="STRING" id="880073.Cabys_2251"/>
<dbReference type="Pfam" id="PF21948">
    <property type="entry name" value="LplA-B_cat"/>
    <property type="match status" value="1"/>
</dbReference>
<reference evidence="3 6" key="2">
    <citation type="submission" date="2016-11" db="EMBL/GenBank/DDBJ databases">
        <title>Genomic analysis of Caldithrix abyssi and proposal of a novel bacterial phylum Caldithrichaeota.</title>
        <authorList>
            <person name="Kublanov I."/>
            <person name="Sigalova O."/>
            <person name="Gavrilov S."/>
            <person name="Lebedinsky A."/>
            <person name="Ivanova N."/>
            <person name="Daum C."/>
            <person name="Reddy T."/>
            <person name="Klenk H.P."/>
            <person name="Goker M."/>
            <person name="Reva O."/>
            <person name="Miroshnichenko M."/>
            <person name="Kyprides N."/>
            <person name="Woyke T."/>
            <person name="Gelfand M."/>
        </authorList>
    </citation>
    <scope>NUCLEOTIDE SEQUENCE [LARGE SCALE GENOMIC DNA]</scope>
    <source>
        <strain evidence="3 6">LF13</strain>
    </source>
</reference>
<accession>H1XW47</accession>
<dbReference type="AlphaFoldDB" id="H1XW47"/>
<feature type="domain" description="BPL/LPL catalytic" evidence="2">
    <location>
        <begin position="35"/>
        <end position="208"/>
    </location>
</feature>
<keyword evidence="5" id="KW-1185">Reference proteome</keyword>
<dbReference type="GO" id="GO:0005737">
    <property type="term" value="C:cytoplasm"/>
    <property type="evidence" value="ECO:0007669"/>
    <property type="project" value="TreeGrafter"/>
</dbReference>
<evidence type="ECO:0000313" key="4">
    <source>
        <dbReference type="EMBL" id="EHO42952.1"/>
    </source>
</evidence>
<dbReference type="InterPro" id="IPR004562">
    <property type="entry name" value="LipoylTrfase_LipoateP_Ligase"/>
</dbReference>
<dbReference type="HOGENOM" id="CLU_022986_0_2_0"/>
<protein>
    <submittedName>
        <fullName evidence="3">Lipoate-protein ligase A</fullName>
    </submittedName>
    <submittedName>
        <fullName evidence="4">Lipoyltransferase and lipoate-protein ligase</fullName>
    </submittedName>
</protein>
<dbReference type="EMBL" id="CP018099">
    <property type="protein sequence ID" value="APF19000.1"/>
    <property type="molecule type" value="Genomic_DNA"/>
</dbReference>
<dbReference type="PANTHER" id="PTHR12561:SF3">
    <property type="entry name" value="LIPOYLTRANSFERASE 1, MITOCHONDRIAL"/>
    <property type="match status" value="1"/>
</dbReference>
<evidence type="ECO:0000256" key="1">
    <source>
        <dbReference type="ARBA" id="ARBA00005085"/>
    </source>
</evidence>
<comment type="pathway">
    <text evidence="1">Protein modification; protein lipoylation via exogenous pathway; protein N(6)-(lipoyl)lysine from lipoate: step 2/2.</text>
</comment>
<dbReference type="OrthoDB" id="9788148at2"/>
<name>H1XW47_CALAY</name>
<dbReference type="InterPro" id="IPR045864">
    <property type="entry name" value="aa-tRNA-synth_II/BPL/LPL"/>
</dbReference>
<dbReference type="eggNOG" id="COG0095">
    <property type="taxonomic scope" value="Bacteria"/>
</dbReference>
<proteinExistence type="predicted"/>
<keyword evidence="4" id="KW-0436">Ligase</keyword>
<dbReference type="SUPFAM" id="SSF55681">
    <property type="entry name" value="Class II aaRS and biotin synthetases"/>
    <property type="match status" value="1"/>
</dbReference>
<keyword evidence="4" id="KW-0808">Transferase</keyword>
<dbReference type="PROSITE" id="PS51733">
    <property type="entry name" value="BPL_LPL_CATALYTIC"/>
    <property type="match status" value="1"/>
</dbReference>
<dbReference type="UniPathway" id="UPA00537">
    <property type="reaction ID" value="UER00595"/>
</dbReference>
<dbReference type="PaxDb" id="880073-Calab_3348"/>
<dbReference type="Gene3D" id="3.30.930.10">
    <property type="entry name" value="Bira Bifunctional Protein, Domain 2"/>
    <property type="match status" value="1"/>
</dbReference>
<evidence type="ECO:0000313" key="3">
    <source>
        <dbReference type="EMBL" id="APF19000.1"/>
    </source>
</evidence>
<dbReference type="Proteomes" id="UP000004671">
    <property type="component" value="Chromosome"/>
</dbReference>
<dbReference type="GO" id="GO:0009249">
    <property type="term" value="P:protein lipoylation"/>
    <property type="evidence" value="ECO:0007669"/>
    <property type="project" value="InterPro"/>
</dbReference>
<dbReference type="NCBIfam" id="TIGR00545">
    <property type="entry name" value="lipoyltrans"/>
    <property type="match status" value="1"/>
</dbReference>
<dbReference type="EMBL" id="CM001402">
    <property type="protein sequence ID" value="EHO42952.1"/>
    <property type="molecule type" value="Genomic_DNA"/>
</dbReference>
<dbReference type="CDD" id="cd16443">
    <property type="entry name" value="LplA"/>
    <property type="match status" value="1"/>
</dbReference>
<evidence type="ECO:0000259" key="2">
    <source>
        <dbReference type="PROSITE" id="PS51733"/>
    </source>
</evidence>
<dbReference type="GO" id="GO:0016874">
    <property type="term" value="F:ligase activity"/>
    <property type="evidence" value="ECO:0007669"/>
    <property type="project" value="UniProtKB-KW"/>
</dbReference>
<dbReference type="InParanoid" id="H1XW47"/>